<proteinExistence type="inferred from homology"/>
<dbReference type="AlphaFoldDB" id="D5V5Y3"/>
<dbReference type="GO" id="GO:0046677">
    <property type="term" value="P:response to antibiotic"/>
    <property type="evidence" value="ECO:0007669"/>
    <property type="project" value="UniProtKB-KW"/>
</dbReference>
<dbReference type="GO" id="GO:0008800">
    <property type="term" value="F:beta-lactamase activity"/>
    <property type="evidence" value="ECO:0007669"/>
    <property type="project" value="UniProtKB-EC"/>
</dbReference>
<evidence type="ECO:0000256" key="6">
    <source>
        <dbReference type="ARBA" id="ARBA00022803"/>
    </source>
</evidence>
<evidence type="ECO:0000256" key="2">
    <source>
        <dbReference type="ARBA" id="ARBA00008486"/>
    </source>
</evidence>
<evidence type="ECO:0000313" key="10">
    <source>
        <dbReference type="EMBL" id="ADG93150.1"/>
    </source>
</evidence>
<dbReference type="OrthoDB" id="9772133at2"/>
<evidence type="ECO:0000256" key="7">
    <source>
        <dbReference type="ARBA" id="ARBA00023157"/>
    </source>
</evidence>
<evidence type="ECO:0000256" key="1">
    <source>
        <dbReference type="ARBA" id="ARBA00001526"/>
    </source>
</evidence>
<dbReference type="KEGG" id="ant:Arnit_1494"/>
<dbReference type="PANTHER" id="PTHR13891">
    <property type="entry name" value="CYTOCHROME C OXIDASE ASSEMBLY FACTOR 7"/>
    <property type="match status" value="1"/>
</dbReference>
<keyword evidence="6" id="KW-0802">TPR repeat</keyword>
<dbReference type="PANTHER" id="PTHR13891:SF1">
    <property type="entry name" value="CYTOCHROME C OXIDASE ASSEMBLY FACTOR 7"/>
    <property type="match status" value="1"/>
</dbReference>
<dbReference type="EMBL" id="CP001999">
    <property type="protein sequence ID" value="ADG93150.1"/>
    <property type="molecule type" value="Genomic_DNA"/>
</dbReference>
<accession>D5V5Y3</accession>
<keyword evidence="8" id="KW-0046">Antibiotic resistance</keyword>
<feature type="domain" description="Lcl C-terminal" evidence="9">
    <location>
        <begin position="270"/>
        <end position="377"/>
    </location>
</feature>
<dbReference type="SUPFAM" id="SSF81901">
    <property type="entry name" value="HCP-like"/>
    <property type="match status" value="2"/>
</dbReference>
<keyword evidence="4" id="KW-0677">Repeat</keyword>
<dbReference type="HOGENOM" id="CLU_688206_0_0_7"/>
<evidence type="ECO:0000256" key="8">
    <source>
        <dbReference type="ARBA" id="ARBA00023251"/>
    </source>
</evidence>
<keyword evidence="11" id="KW-1185">Reference proteome</keyword>
<dbReference type="Gene3D" id="1.25.40.10">
    <property type="entry name" value="Tetratricopeptide repeat domain"/>
    <property type="match status" value="1"/>
</dbReference>
<keyword evidence="5" id="KW-0378">Hydrolase</keyword>
<evidence type="ECO:0000256" key="3">
    <source>
        <dbReference type="ARBA" id="ARBA00012865"/>
    </source>
</evidence>
<dbReference type="InterPro" id="IPR011460">
    <property type="entry name" value="Lcl_C"/>
</dbReference>
<dbReference type="STRING" id="572480.Arnit_1494"/>
<evidence type="ECO:0000313" key="11">
    <source>
        <dbReference type="Proteomes" id="UP000000939"/>
    </source>
</evidence>
<gene>
    <name evidence="10" type="ordered locus">Arnit_1494</name>
</gene>
<comment type="similarity">
    <text evidence="2">Belongs to the hcp beta-lactamase family.</text>
</comment>
<keyword evidence="7" id="KW-1015">Disulfide bond</keyword>
<organism evidence="10 11">
    <name type="scientific">Arcobacter nitrofigilis (strain ATCC 33309 / DSM 7299 / CCUG 15893 / LMG 7604 / NCTC 12251 / CI)</name>
    <name type="common">Campylobacter nitrofigilis</name>
    <dbReference type="NCBI Taxonomy" id="572480"/>
    <lineage>
        <taxon>Bacteria</taxon>
        <taxon>Pseudomonadati</taxon>
        <taxon>Campylobacterota</taxon>
        <taxon>Epsilonproteobacteria</taxon>
        <taxon>Campylobacterales</taxon>
        <taxon>Arcobacteraceae</taxon>
        <taxon>Arcobacter</taxon>
    </lineage>
</organism>
<sequence length="396" mass="46210" precursor="true">MRLIFILIVFFNSLFANYFAEGMKEYRKGNEQKALELFRVSCKKDGVDSCYYIAEHFEAGFSLKKNNSYAKEFYEMSCNAGKYEACSRLAHSYLNGVFVEKNFVKALELYEIGCNQGKFSSDCEKVTMIYGKGIGRIKQDIKKSNEYLQKACDNGSYKFCFYLGNKLYRGKDMSKDYEKSFNLFDKVCTFTGMDKSCMMKGYFYFLGYGVEKDYYEAEVTFQYLCKNGYERACKALKDFYKEIDIKTNKLYLASKQKFLKKQKAKSYSIDPKTNLMWQDDLDSKNLKIDFQGAEQYCNNLTLGGHDDWRLPNATELKSLIDKNSKTKTISIINNFGFGTYWSSSIKTKNNIVWSINFKYSIRYAIPLKYPKYIRCVRGKNLPLDTSIFYTKPSRSK</sequence>
<comment type="catalytic activity">
    <reaction evidence="1">
        <text>a beta-lactam + H2O = a substituted beta-amino acid</text>
        <dbReference type="Rhea" id="RHEA:20401"/>
        <dbReference type="ChEBI" id="CHEBI:15377"/>
        <dbReference type="ChEBI" id="CHEBI:35627"/>
        <dbReference type="ChEBI" id="CHEBI:140347"/>
        <dbReference type="EC" id="3.5.2.6"/>
    </reaction>
</comment>
<dbReference type="InterPro" id="IPR011990">
    <property type="entry name" value="TPR-like_helical_dom_sf"/>
</dbReference>
<protein>
    <recommendedName>
        <fullName evidence="3">beta-lactamase</fullName>
        <ecNumber evidence="3">3.5.2.6</ecNumber>
    </recommendedName>
</protein>
<dbReference type="Pfam" id="PF08238">
    <property type="entry name" value="Sel1"/>
    <property type="match status" value="6"/>
</dbReference>
<dbReference type="RefSeq" id="WP_013135295.1">
    <property type="nucleotide sequence ID" value="NC_014166.1"/>
</dbReference>
<dbReference type="eggNOG" id="COG0790">
    <property type="taxonomic scope" value="Bacteria"/>
</dbReference>
<dbReference type="InterPro" id="IPR006597">
    <property type="entry name" value="Sel1-like"/>
</dbReference>
<dbReference type="SMART" id="SM00671">
    <property type="entry name" value="SEL1"/>
    <property type="match status" value="5"/>
</dbReference>
<evidence type="ECO:0000256" key="4">
    <source>
        <dbReference type="ARBA" id="ARBA00022737"/>
    </source>
</evidence>
<evidence type="ECO:0000259" key="9">
    <source>
        <dbReference type="Pfam" id="PF07603"/>
    </source>
</evidence>
<dbReference type="InterPro" id="IPR040239">
    <property type="entry name" value="HcpB-like"/>
</dbReference>
<dbReference type="Proteomes" id="UP000000939">
    <property type="component" value="Chromosome"/>
</dbReference>
<dbReference type="EC" id="3.5.2.6" evidence="3"/>
<name>D5V5Y3_ARCNC</name>
<dbReference type="Pfam" id="PF07603">
    <property type="entry name" value="Lcl_C"/>
    <property type="match status" value="1"/>
</dbReference>
<evidence type="ECO:0000256" key="5">
    <source>
        <dbReference type="ARBA" id="ARBA00022801"/>
    </source>
</evidence>
<reference evidence="10 11" key="1">
    <citation type="journal article" date="2010" name="Stand. Genomic Sci.">
        <title>Complete genome sequence of Arcobacter nitrofigilis type strain (CI).</title>
        <authorList>
            <person name="Pati A."/>
            <person name="Gronow S."/>
            <person name="Lapidus A."/>
            <person name="Copeland A."/>
            <person name="Glavina Del Rio T."/>
            <person name="Nolan M."/>
            <person name="Lucas S."/>
            <person name="Tice H."/>
            <person name="Cheng J.F."/>
            <person name="Han C."/>
            <person name="Chertkov O."/>
            <person name="Bruce D."/>
            <person name="Tapia R."/>
            <person name="Goodwin L."/>
            <person name="Pitluck S."/>
            <person name="Liolios K."/>
            <person name="Ivanova N."/>
            <person name="Mavromatis K."/>
            <person name="Chen A."/>
            <person name="Palaniappan K."/>
            <person name="Land M."/>
            <person name="Hauser L."/>
            <person name="Chang Y.J."/>
            <person name="Jeffries C.D."/>
            <person name="Detter J.C."/>
            <person name="Rohde M."/>
            <person name="Goker M."/>
            <person name="Bristow J."/>
            <person name="Eisen J.A."/>
            <person name="Markowitz V."/>
            <person name="Hugenholtz P."/>
            <person name="Klenk H.P."/>
            <person name="Kyrpides N.C."/>
        </authorList>
    </citation>
    <scope>NUCLEOTIDE SEQUENCE [LARGE SCALE GENOMIC DNA]</scope>
    <source>
        <strain evidence="11">ATCC 33309 / DSM 7299 / CCUG 15893 / LMG 7604 / NCTC 12251 / CI</strain>
    </source>
</reference>